<feature type="coiled-coil region" evidence="1">
    <location>
        <begin position="696"/>
        <end position="730"/>
    </location>
</feature>
<feature type="region of interest" description="Disordered" evidence="2">
    <location>
        <begin position="840"/>
        <end position="859"/>
    </location>
</feature>
<reference evidence="3 4" key="1">
    <citation type="submission" date="2016-02" db="EMBL/GenBank/DDBJ databases">
        <title>Genome analysis of coral dinoflagellate symbionts highlights evolutionary adaptations to a symbiotic lifestyle.</title>
        <authorList>
            <person name="Aranda M."/>
            <person name="Li Y."/>
            <person name="Liew Y.J."/>
            <person name="Baumgarten S."/>
            <person name="Simakov O."/>
            <person name="Wilson M."/>
            <person name="Piel J."/>
            <person name="Ashoor H."/>
            <person name="Bougouffa S."/>
            <person name="Bajic V.B."/>
            <person name="Ryu T."/>
            <person name="Ravasi T."/>
            <person name="Bayer T."/>
            <person name="Micklem G."/>
            <person name="Kim H."/>
            <person name="Bhak J."/>
            <person name="Lajeunesse T.C."/>
            <person name="Voolstra C.R."/>
        </authorList>
    </citation>
    <scope>NUCLEOTIDE SEQUENCE [LARGE SCALE GENOMIC DNA]</scope>
    <source>
        <strain evidence="3 4">CCMP2467</strain>
    </source>
</reference>
<feature type="compositionally biased region" description="Low complexity" evidence="2">
    <location>
        <begin position="17"/>
        <end position="29"/>
    </location>
</feature>
<name>A0A1Q9D8A8_SYMMI</name>
<keyword evidence="1" id="KW-0175">Coiled coil</keyword>
<evidence type="ECO:0000256" key="2">
    <source>
        <dbReference type="SAM" id="MobiDB-lite"/>
    </source>
</evidence>
<feature type="region of interest" description="Disordered" evidence="2">
    <location>
        <begin position="1"/>
        <end position="31"/>
    </location>
</feature>
<dbReference type="Proteomes" id="UP000186817">
    <property type="component" value="Unassembled WGS sequence"/>
</dbReference>
<dbReference type="OrthoDB" id="448740at2759"/>
<comment type="caution">
    <text evidence="3">The sequence shown here is derived from an EMBL/GenBank/DDBJ whole genome shotgun (WGS) entry which is preliminary data.</text>
</comment>
<organism evidence="3 4">
    <name type="scientific">Symbiodinium microadriaticum</name>
    <name type="common">Dinoflagellate</name>
    <name type="synonym">Zooxanthella microadriatica</name>
    <dbReference type="NCBI Taxonomy" id="2951"/>
    <lineage>
        <taxon>Eukaryota</taxon>
        <taxon>Sar</taxon>
        <taxon>Alveolata</taxon>
        <taxon>Dinophyceae</taxon>
        <taxon>Suessiales</taxon>
        <taxon>Symbiodiniaceae</taxon>
        <taxon>Symbiodinium</taxon>
    </lineage>
</organism>
<gene>
    <name evidence="3" type="ORF">AK812_SmicGene26934</name>
</gene>
<sequence>MCSDSMDAVDPEASLTPSAPSRRASASSAGKKKKGARLVVEMMRIWKGLCRANLTMMSQKSVCILRRAKAFVDSRPPQAVTLPHPTICGVKFATKRYDTSAFEEANMRALAAQVEQVSTFSLMQVRDLHYRIPDPANVVPPSFQQPPLLPGTPAGVTYSVSNPELTDVHRPARLRCRLADDADMADRSSSRSHVTEGELFIPFSVLPAKGFGVASEAAVGIRLRPHNVLMPIDYSKFDGCGEDEDGDEDILHRGDWQKLLELVRAEAEAPDARDTDPRRRTGLFEDGFDFGAELGYDLGCDLGVEQPDMEDVSVSLDFDTLREEAWQLLWKRLLSPRTAALGAQSVQRALLLEAELLLRQRKHHEAFLAAWALRFSSGDEAQVPSLAAELPQLVPAAPVPPECWLASCAVIEMVCAYQLGDREHAVVLREALLQADRSLLSRHLQKRFEGTAEVLDFVPQFLSLLQDQDHRATGKSVEGLPDIGSTRLVIGFRFGTLVSENRVGKGKEISVKTQLGLVCQDSAWVPEATQSSGLVRVVLPPPLLDLASKGISCRLKACRARPKAVASLGHAAAPRLFFALASLLRSNYCEWEDVDEDGKDSSSQITKAPWKDRYPAPKSQPKKLSFPTYSGVAAGALATPKGAIDVASRLQDTGNLVTDMQSALNVTRKAELRVQKLHSAYETAQELWAAFEEQAKINYQTERRRHMADLERIERDALEAEAQQNVARDLVRKIAIREASGSSSPILVPQAEQQVAALFDGWAEEDGHTMDGVLQRALATQVPPTTPVRVPRVRPRTPVIGTTVSAVPPQAEPPAVHDPYIAASATPTTTPSGREAVIPTPVPSPSPGQIPKHPGQRDRDIARVATSEAPPRASIKDATKIKTAAPARHVTLEEKLASKRATLQQSQALRPFGCGPPPPGLSELANPPAATGLAHATIHRDDEDGIDDSMD</sequence>
<dbReference type="AlphaFoldDB" id="A0A1Q9D8A8"/>
<evidence type="ECO:0000313" key="4">
    <source>
        <dbReference type="Proteomes" id="UP000186817"/>
    </source>
</evidence>
<dbReference type="EMBL" id="LSRX01000667">
    <property type="protein sequence ID" value="OLP91376.1"/>
    <property type="molecule type" value="Genomic_DNA"/>
</dbReference>
<protein>
    <submittedName>
        <fullName evidence="3">Uncharacterized protein</fullName>
    </submittedName>
</protein>
<feature type="region of interest" description="Disordered" evidence="2">
    <location>
        <begin position="594"/>
        <end position="622"/>
    </location>
</feature>
<feature type="region of interest" description="Disordered" evidence="2">
    <location>
        <begin position="901"/>
        <end position="951"/>
    </location>
</feature>
<keyword evidence="4" id="KW-1185">Reference proteome</keyword>
<accession>A0A1Q9D8A8</accession>
<proteinExistence type="predicted"/>
<evidence type="ECO:0000256" key="1">
    <source>
        <dbReference type="SAM" id="Coils"/>
    </source>
</evidence>
<evidence type="ECO:0000313" key="3">
    <source>
        <dbReference type="EMBL" id="OLP91376.1"/>
    </source>
</evidence>